<dbReference type="PANTHER" id="PTHR12081:SF18">
    <property type="entry name" value="TRANSCRIPTION FACTOR E2F2-RELATED"/>
    <property type="match status" value="1"/>
</dbReference>
<dbReference type="GO" id="GO:0000978">
    <property type="term" value="F:RNA polymerase II cis-regulatory region sequence-specific DNA binding"/>
    <property type="evidence" value="ECO:0007669"/>
    <property type="project" value="InterPro"/>
</dbReference>
<reference evidence="8" key="2">
    <citation type="journal article" date="2022" name="Proc. Natl. Acad. Sci. U.S.A.">
        <title>Diploid-dominant life cycles characterize the early evolution of Fungi.</title>
        <authorList>
            <person name="Amses K.R."/>
            <person name="Simmons D.R."/>
            <person name="Longcore J.E."/>
            <person name="Mondo S.J."/>
            <person name="Seto K."/>
            <person name="Jeronimo G.H."/>
            <person name="Bonds A.E."/>
            <person name="Quandt C.A."/>
            <person name="Davis W.J."/>
            <person name="Chang Y."/>
            <person name="Federici B.A."/>
            <person name="Kuo A."/>
            <person name="LaButti K."/>
            <person name="Pangilinan J."/>
            <person name="Andreopoulos W."/>
            <person name="Tritt A."/>
            <person name="Riley R."/>
            <person name="Hundley H."/>
            <person name="Johnson J."/>
            <person name="Lipzen A."/>
            <person name="Barry K."/>
            <person name="Lang B.F."/>
            <person name="Cuomo C.A."/>
            <person name="Buchler N.E."/>
            <person name="Grigoriev I.V."/>
            <person name="Spatafora J.W."/>
            <person name="Stajich J.E."/>
            <person name="James T.Y."/>
        </authorList>
    </citation>
    <scope>NUCLEOTIDE SEQUENCE</scope>
    <source>
        <strain evidence="8">AG</strain>
    </source>
</reference>
<dbReference type="InterPro" id="IPR003316">
    <property type="entry name" value="E2F_WHTH_DNA-bd_dom"/>
</dbReference>
<protein>
    <recommendedName>
        <fullName evidence="7">E2F/DP family winged-helix DNA-binding domain-containing protein</fullName>
    </recommendedName>
</protein>
<keyword evidence="4 5" id="KW-0804">Transcription</keyword>
<evidence type="ECO:0000313" key="9">
    <source>
        <dbReference type="Proteomes" id="UP001206595"/>
    </source>
</evidence>
<evidence type="ECO:0000256" key="5">
    <source>
        <dbReference type="RuleBase" id="RU003796"/>
    </source>
</evidence>
<dbReference type="Gene3D" id="1.10.10.10">
    <property type="entry name" value="Winged helix-like DNA-binding domain superfamily/Winged helix DNA-binding domain"/>
    <property type="match status" value="1"/>
</dbReference>
<gene>
    <name evidence="8" type="ORF">K450DRAFT_250204</name>
</gene>
<evidence type="ECO:0000259" key="7">
    <source>
        <dbReference type="SMART" id="SM01372"/>
    </source>
</evidence>
<evidence type="ECO:0000256" key="6">
    <source>
        <dbReference type="SAM" id="MobiDB-lite"/>
    </source>
</evidence>
<feature type="compositionally biased region" description="Low complexity" evidence="6">
    <location>
        <begin position="15"/>
        <end position="24"/>
    </location>
</feature>
<dbReference type="AlphaFoldDB" id="A0AAD5E624"/>
<dbReference type="InterPro" id="IPR015633">
    <property type="entry name" value="E2F"/>
</dbReference>
<evidence type="ECO:0000256" key="4">
    <source>
        <dbReference type="ARBA" id="ARBA00023163"/>
    </source>
</evidence>
<dbReference type="InterPro" id="IPR036388">
    <property type="entry name" value="WH-like_DNA-bd_sf"/>
</dbReference>
<dbReference type="GO" id="GO:0090575">
    <property type="term" value="C:RNA polymerase II transcription regulator complex"/>
    <property type="evidence" value="ECO:0007669"/>
    <property type="project" value="TreeGrafter"/>
</dbReference>
<proteinExistence type="inferred from homology"/>
<accession>A0AAD5E624</accession>
<evidence type="ECO:0000256" key="2">
    <source>
        <dbReference type="ARBA" id="ARBA00023015"/>
    </source>
</evidence>
<keyword evidence="3 5" id="KW-0238">DNA-binding</keyword>
<feature type="region of interest" description="Disordered" evidence="6">
    <location>
        <begin position="1"/>
        <end position="24"/>
    </location>
</feature>
<keyword evidence="9" id="KW-1185">Reference proteome</keyword>
<dbReference type="PANTHER" id="PTHR12081">
    <property type="entry name" value="TRANSCRIPTION FACTOR E2F"/>
    <property type="match status" value="1"/>
</dbReference>
<keyword evidence="5" id="KW-0539">Nucleus</keyword>
<dbReference type="RefSeq" id="XP_051442827.1">
    <property type="nucleotide sequence ID" value="XM_051590520.1"/>
</dbReference>
<dbReference type="SMART" id="SM01372">
    <property type="entry name" value="E2F_TDP"/>
    <property type="match status" value="1"/>
</dbReference>
<reference evidence="8" key="1">
    <citation type="submission" date="2021-06" db="EMBL/GenBank/DDBJ databases">
        <authorList>
            <consortium name="DOE Joint Genome Institute"/>
            <person name="Mondo S.J."/>
            <person name="Amses K.R."/>
            <person name="Simmons D.R."/>
            <person name="Longcore J.E."/>
            <person name="Seto K."/>
            <person name="Alves G.H."/>
            <person name="Bonds A.E."/>
            <person name="Quandt C.A."/>
            <person name="Davis W.J."/>
            <person name="Chang Y."/>
            <person name="Letcher P.M."/>
            <person name="Powell M.J."/>
            <person name="Kuo A."/>
            <person name="Labutti K."/>
            <person name="Pangilinan J."/>
            <person name="Andreopoulos W."/>
            <person name="Tritt A."/>
            <person name="Riley R."/>
            <person name="Hundley H."/>
            <person name="Johnson J."/>
            <person name="Lipzen A."/>
            <person name="Barry K."/>
            <person name="Berbee M.L."/>
            <person name="Buchler N.E."/>
            <person name="Grigoriev I.V."/>
            <person name="Spatafora J.W."/>
            <person name="Stajich J.E."/>
            <person name="James T.Y."/>
        </authorList>
    </citation>
    <scope>NUCLEOTIDE SEQUENCE</scope>
    <source>
        <strain evidence="8">AG</strain>
    </source>
</reference>
<sequence length="202" mass="23220">MSTDIYEISERPSKRPSLLRSSSLQQAEALNTGDNNYPPNHRQDSSLRQLTRKFITLLQSDPTADLDLNVAAVQLQVQKRRIYDITNVLEGVGLIEKNSKNHVRWIGRDVELDAQYCNKSNDTAQLDWLHNEVNRLEDEKLMLEGIEVEVDNQTQGLFEQYRDYLYLSETDLRQHFRAIDDQMIVATDTPANVAIQASTENV</sequence>
<evidence type="ECO:0000256" key="3">
    <source>
        <dbReference type="ARBA" id="ARBA00023125"/>
    </source>
</evidence>
<comment type="subcellular location">
    <subcellularLocation>
        <location evidence="5">Nucleus</location>
    </subcellularLocation>
</comment>
<dbReference type="EMBL" id="MU620936">
    <property type="protein sequence ID" value="KAI8577823.1"/>
    <property type="molecule type" value="Genomic_DNA"/>
</dbReference>
<organism evidence="8 9">
    <name type="scientific">Umbelopsis ramanniana AG</name>
    <dbReference type="NCBI Taxonomy" id="1314678"/>
    <lineage>
        <taxon>Eukaryota</taxon>
        <taxon>Fungi</taxon>
        <taxon>Fungi incertae sedis</taxon>
        <taxon>Mucoromycota</taxon>
        <taxon>Mucoromycotina</taxon>
        <taxon>Umbelopsidomycetes</taxon>
        <taxon>Umbelopsidales</taxon>
        <taxon>Umbelopsidaceae</taxon>
        <taxon>Umbelopsis</taxon>
    </lineage>
</organism>
<comment type="caution">
    <text evidence="8">The sequence shown here is derived from an EMBL/GenBank/DDBJ whole genome shotgun (WGS) entry which is preliminary data.</text>
</comment>
<name>A0AAD5E624_UMBRA</name>
<dbReference type="Proteomes" id="UP001206595">
    <property type="component" value="Unassembled WGS sequence"/>
</dbReference>
<dbReference type="InterPro" id="IPR036390">
    <property type="entry name" value="WH_DNA-bd_sf"/>
</dbReference>
<dbReference type="GO" id="GO:0000981">
    <property type="term" value="F:DNA-binding transcription factor activity, RNA polymerase II-specific"/>
    <property type="evidence" value="ECO:0007669"/>
    <property type="project" value="TreeGrafter"/>
</dbReference>
<comment type="similarity">
    <text evidence="1 5">Belongs to the E2F/DP family.</text>
</comment>
<dbReference type="SUPFAM" id="SSF46785">
    <property type="entry name" value="Winged helix' DNA-binding domain"/>
    <property type="match status" value="1"/>
</dbReference>
<feature type="domain" description="E2F/DP family winged-helix DNA-binding" evidence="7">
    <location>
        <begin position="42"/>
        <end position="107"/>
    </location>
</feature>
<evidence type="ECO:0000256" key="1">
    <source>
        <dbReference type="ARBA" id="ARBA00010940"/>
    </source>
</evidence>
<dbReference type="FunFam" id="1.10.10.10:FF:000008">
    <property type="entry name" value="E2F transcription factor 1"/>
    <property type="match status" value="1"/>
</dbReference>
<dbReference type="GeneID" id="75915863"/>
<evidence type="ECO:0000313" key="8">
    <source>
        <dbReference type="EMBL" id="KAI8577823.1"/>
    </source>
</evidence>
<keyword evidence="2 5" id="KW-0805">Transcription regulation</keyword>
<dbReference type="Pfam" id="PF02319">
    <property type="entry name" value="WHD_E2F_TDP"/>
    <property type="match status" value="1"/>
</dbReference>